<proteinExistence type="predicted"/>
<dbReference type="InterPro" id="IPR003594">
    <property type="entry name" value="HATPase_dom"/>
</dbReference>
<dbReference type="CDD" id="cd16936">
    <property type="entry name" value="HATPase_RsbW-like"/>
    <property type="match status" value="1"/>
</dbReference>
<reference evidence="3" key="2">
    <citation type="submission" date="2020-09" db="EMBL/GenBank/DDBJ databases">
        <authorList>
            <person name="Sun Q."/>
            <person name="Ohkuma M."/>
        </authorList>
    </citation>
    <scope>NUCLEOTIDE SEQUENCE</scope>
    <source>
        <strain evidence="3">JCM 4637</strain>
    </source>
</reference>
<organism evidence="3 4">
    <name type="scientific">Streptomyces finlayi</name>
    <dbReference type="NCBI Taxonomy" id="67296"/>
    <lineage>
        <taxon>Bacteria</taxon>
        <taxon>Bacillati</taxon>
        <taxon>Actinomycetota</taxon>
        <taxon>Actinomycetes</taxon>
        <taxon>Kitasatosporales</taxon>
        <taxon>Streptomycetaceae</taxon>
        <taxon>Streptomyces</taxon>
    </lineage>
</organism>
<keyword evidence="1" id="KW-0418">Kinase</keyword>
<dbReference type="Gene3D" id="3.30.565.10">
    <property type="entry name" value="Histidine kinase-like ATPase, C-terminal domain"/>
    <property type="match status" value="1"/>
</dbReference>
<dbReference type="EMBL" id="BMVC01000016">
    <property type="protein sequence ID" value="GHD11056.1"/>
    <property type="molecule type" value="Genomic_DNA"/>
</dbReference>
<dbReference type="PANTHER" id="PTHR35526">
    <property type="entry name" value="ANTI-SIGMA-F FACTOR RSBW-RELATED"/>
    <property type="match status" value="1"/>
</dbReference>
<evidence type="ECO:0000313" key="4">
    <source>
        <dbReference type="Proteomes" id="UP000638353"/>
    </source>
</evidence>
<dbReference type="AlphaFoldDB" id="A0A919CDM3"/>
<keyword evidence="1" id="KW-0723">Serine/threonine-protein kinase</keyword>
<dbReference type="SUPFAM" id="SSF55874">
    <property type="entry name" value="ATPase domain of HSP90 chaperone/DNA topoisomerase II/histidine kinase"/>
    <property type="match status" value="1"/>
</dbReference>
<sequence>MTDALRDTLHIAECRRLRLDEPQSPLLAAARTAHQNSPDRLTLLALPGTDLASAPAARHHVTTAARAWGAPPGLVDSLETVTGELAANALEHGDSWEVVVALSAAAGLLTVGVTDEGRDADALVSVRTESGPEQEHGRGLLITEALADRWGERRVPGGRTVWAEFRTEG</sequence>
<dbReference type="Pfam" id="PF13581">
    <property type="entry name" value="HATPase_c_2"/>
    <property type="match status" value="1"/>
</dbReference>
<evidence type="ECO:0000313" key="3">
    <source>
        <dbReference type="EMBL" id="GHD11056.1"/>
    </source>
</evidence>
<evidence type="ECO:0000256" key="1">
    <source>
        <dbReference type="ARBA" id="ARBA00022527"/>
    </source>
</evidence>
<name>A0A919CDM3_9ACTN</name>
<dbReference type="Proteomes" id="UP000638353">
    <property type="component" value="Unassembled WGS sequence"/>
</dbReference>
<dbReference type="InterPro" id="IPR036890">
    <property type="entry name" value="HATPase_C_sf"/>
</dbReference>
<gene>
    <name evidence="3" type="ORF">GCM10010334_66970</name>
</gene>
<feature type="domain" description="Histidine kinase/HSP90-like ATPase" evidence="2">
    <location>
        <begin position="50"/>
        <end position="163"/>
    </location>
</feature>
<accession>A0A919CDM3</accession>
<dbReference type="GO" id="GO:0004674">
    <property type="term" value="F:protein serine/threonine kinase activity"/>
    <property type="evidence" value="ECO:0007669"/>
    <property type="project" value="UniProtKB-KW"/>
</dbReference>
<reference evidence="3" key="1">
    <citation type="journal article" date="2014" name="Int. J. Syst. Evol. Microbiol.">
        <title>Complete genome sequence of Corynebacterium casei LMG S-19264T (=DSM 44701T), isolated from a smear-ripened cheese.</title>
        <authorList>
            <consortium name="US DOE Joint Genome Institute (JGI-PGF)"/>
            <person name="Walter F."/>
            <person name="Albersmeier A."/>
            <person name="Kalinowski J."/>
            <person name="Ruckert C."/>
        </authorList>
    </citation>
    <scope>NUCLEOTIDE SEQUENCE</scope>
    <source>
        <strain evidence="3">JCM 4637</strain>
    </source>
</reference>
<dbReference type="PANTHER" id="PTHR35526:SF3">
    <property type="entry name" value="ANTI-SIGMA-F FACTOR RSBW"/>
    <property type="match status" value="1"/>
</dbReference>
<protein>
    <recommendedName>
        <fullName evidence="2">Histidine kinase/HSP90-like ATPase domain-containing protein</fullName>
    </recommendedName>
</protein>
<dbReference type="InterPro" id="IPR050267">
    <property type="entry name" value="Anti-sigma-factor_SerPK"/>
</dbReference>
<evidence type="ECO:0000259" key="2">
    <source>
        <dbReference type="Pfam" id="PF13581"/>
    </source>
</evidence>
<keyword evidence="1" id="KW-0808">Transferase</keyword>
<dbReference type="RefSeq" id="WP_189826615.1">
    <property type="nucleotide sequence ID" value="NZ_BMVC01000016.1"/>
</dbReference>
<comment type="caution">
    <text evidence="3">The sequence shown here is derived from an EMBL/GenBank/DDBJ whole genome shotgun (WGS) entry which is preliminary data.</text>
</comment>